<keyword evidence="3" id="KW-1185">Reference proteome</keyword>
<name>A0ABV8CC33_9GAMM</name>
<feature type="chain" id="PRO_5046123832" evidence="1">
    <location>
        <begin position="21"/>
        <end position="163"/>
    </location>
</feature>
<evidence type="ECO:0000256" key="1">
    <source>
        <dbReference type="SAM" id="SignalP"/>
    </source>
</evidence>
<reference evidence="3" key="1">
    <citation type="journal article" date="2019" name="Int. J. Syst. Evol. Microbiol.">
        <title>The Global Catalogue of Microorganisms (GCM) 10K type strain sequencing project: providing services to taxonomists for standard genome sequencing and annotation.</title>
        <authorList>
            <consortium name="The Broad Institute Genomics Platform"/>
            <consortium name="The Broad Institute Genome Sequencing Center for Infectious Disease"/>
            <person name="Wu L."/>
            <person name="Ma J."/>
        </authorList>
    </citation>
    <scope>NUCLEOTIDE SEQUENCE [LARGE SCALE GENOMIC DNA]</scope>
    <source>
        <strain evidence="3">CCUG 59858</strain>
    </source>
</reference>
<accession>A0ABV8CC33</accession>
<dbReference type="RefSeq" id="WP_382339906.1">
    <property type="nucleotide sequence ID" value="NZ_JBHSAB010000001.1"/>
</dbReference>
<keyword evidence="1" id="KW-0732">Signal</keyword>
<proteinExistence type="predicted"/>
<evidence type="ECO:0000313" key="2">
    <source>
        <dbReference type="EMBL" id="MFC3907494.1"/>
    </source>
</evidence>
<dbReference type="Proteomes" id="UP001595758">
    <property type="component" value="Unassembled WGS sequence"/>
</dbReference>
<protein>
    <submittedName>
        <fullName evidence="2">Uncharacterized protein</fullName>
    </submittedName>
</protein>
<evidence type="ECO:0000313" key="3">
    <source>
        <dbReference type="Proteomes" id="UP001595758"/>
    </source>
</evidence>
<gene>
    <name evidence="2" type="ORF">ACFORL_00185</name>
</gene>
<dbReference type="EMBL" id="JBHSAB010000001">
    <property type="protein sequence ID" value="MFC3907494.1"/>
    <property type="molecule type" value="Genomic_DNA"/>
</dbReference>
<feature type="signal peptide" evidence="1">
    <location>
        <begin position="1"/>
        <end position="20"/>
    </location>
</feature>
<organism evidence="2 3">
    <name type="scientific">Legionella dresdenensis</name>
    <dbReference type="NCBI Taxonomy" id="450200"/>
    <lineage>
        <taxon>Bacteria</taxon>
        <taxon>Pseudomonadati</taxon>
        <taxon>Pseudomonadota</taxon>
        <taxon>Gammaproteobacteria</taxon>
        <taxon>Legionellales</taxon>
        <taxon>Legionellaceae</taxon>
        <taxon>Legionella</taxon>
    </lineage>
</organism>
<sequence>MFKKLALGLLATAISGYSNAGIIELDAFDPDHCRQQILQSSDDLPVIAAYTSEIGNESESEAFMDKFELLAKEHPERTFFKWDANRDVQHTTQALCMQQLGFFMQPSIMLLAVVKYGTNGQAIMTSPLRLQWAGEMTITDMNNFIAVGNSSIRKSVLLQKSHH</sequence>
<comment type="caution">
    <text evidence="2">The sequence shown here is derived from an EMBL/GenBank/DDBJ whole genome shotgun (WGS) entry which is preliminary data.</text>
</comment>